<dbReference type="PANTHER" id="PTHR12211:SF0">
    <property type="entry name" value="ENDOPLASMIC RETICULUM RESIDENT PROTEIN 29"/>
    <property type="match status" value="1"/>
</dbReference>
<proteinExistence type="predicted"/>
<gene>
    <name evidence="2" type="ORF">QR98_0085690</name>
</gene>
<dbReference type="Gene3D" id="1.20.1150.12">
    <property type="entry name" value="Endoplasmic reticulum resident protein 29, C-terminal domain"/>
    <property type="match status" value="1"/>
</dbReference>
<dbReference type="OrthoDB" id="417262at2759"/>
<accession>A0A132AGG0</accession>
<dbReference type="InterPro" id="IPR016855">
    <property type="entry name" value="ERp29"/>
</dbReference>
<sequence>MISLRLPGCIEKLDLIADNFVRTTDKYERKILLTRCHSMMLEFSEKSPIKEDRTELVKSAKIYCKLMERLEERGDIFIESETERLRNILRGKQSDAIRIDLQNRLYILETFQSSLELRTNRTVAETVVIEDDYRAI</sequence>
<protein>
    <submittedName>
        <fullName evidence="2">Endoplasmic reticulum resident protein 29-like protein</fullName>
    </submittedName>
</protein>
<dbReference type="SUPFAM" id="SSF47933">
    <property type="entry name" value="ERP29 C domain-like"/>
    <property type="match status" value="1"/>
</dbReference>
<organism evidence="2 3">
    <name type="scientific">Sarcoptes scabiei</name>
    <name type="common">Itch mite</name>
    <name type="synonym">Acarus scabiei</name>
    <dbReference type="NCBI Taxonomy" id="52283"/>
    <lineage>
        <taxon>Eukaryota</taxon>
        <taxon>Metazoa</taxon>
        <taxon>Ecdysozoa</taxon>
        <taxon>Arthropoda</taxon>
        <taxon>Chelicerata</taxon>
        <taxon>Arachnida</taxon>
        <taxon>Acari</taxon>
        <taxon>Acariformes</taxon>
        <taxon>Sarcoptiformes</taxon>
        <taxon>Astigmata</taxon>
        <taxon>Psoroptidia</taxon>
        <taxon>Sarcoptoidea</taxon>
        <taxon>Sarcoptidae</taxon>
        <taxon>Sarcoptinae</taxon>
        <taxon>Sarcoptes</taxon>
    </lineage>
</organism>
<dbReference type="Proteomes" id="UP000616769">
    <property type="component" value="Unassembled WGS sequence"/>
</dbReference>
<feature type="domain" description="Endoplasmic reticulum resident protein 29 C-terminal" evidence="1">
    <location>
        <begin position="8"/>
        <end position="111"/>
    </location>
</feature>
<dbReference type="EMBL" id="JXLN01014423">
    <property type="protein sequence ID" value="KPM10023.1"/>
    <property type="molecule type" value="Genomic_DNA"/>
</dbReference>
<evidence type="ECO:0000313" key="2">
    <source>
        <dbReference type="EMBL" id="KPM10023.1"/>
    </source>
</evidence>
<dbReference type="PANTHER" id="PTHR12211">
    <property type="entry name" value="ENDOPLASMIC RETICULUM PROTEIN ERP29"/>
    <property type="match status" value="1"/>
</dbReference>
<dbReference type="InterPro" id="IPR011679">
    <property type="entry name" value="ERp29_C"/>
</dbReference>
<evidence type="ECO:0000259" key="1">
    <source>
        <dbReference type="Pfam" id="PF07749"/>
    </source>
</evidence>
<dbReference type="InterPro" id="IPR036356">
    <property type="entry name" value="ERp29_C_sf"/>
</dbReference>
<name>A0A132AGG0_SARSC</name>
<dbReference type="GO" id="GO:0005783">
    <property type="term" value="C:endoplasmic reticulum"/>
    <property type="evidence" value="ECO:0007669"/>
    <property type="project" value="InterPro"/>
</dbReference>
<dbReference type="AlphaFoldDB" id="A0A132AGG0"/>
<dbReference type="VEuPathDB" id="VectorBase:SSCA008305"/>
<evidence type="ECO:0000313" key="3">
    <source>
        <dbReference type="Proteomes" id="UP000616769"/>
    </source>
</evidence>
<reference evidence="2 3" key="1">
    <citation type="journal article" date="2015" name="Parasit. Vectors">
        <title>Draft genome of the scabies mite.</title>
        <authorList>
            <person name="Rider S.D.Jr."/>
            <person name="Morgan M.S."/>
            <person name="Arlian L.G."/>
        </authorList>
    </citation>
    <scope>NUCLEOTIDE SEQUENCE [LARGE SCALE GENOMIC DNA]</scope>
    <source>
        <strain evidence="2">Arlian Lab</strain>
    </source>
</reference>
<comment type="caution">
    <text evidence="2">The sequence shown here is derived from an EMBL/GenBank/DDBJ whole genome shotgun (WGS) entry which is preliminary data.</text>
</comment>
<dbReference type="Pfam" id="PF07749">
    <property type="entry name" value="ERp29"/>
    <property type="match status" value="1"/>
</dbReference>